<reference evidence="2 3" key="1">
    <citation type="submission" date="2018-06" db="EMBL/GenBank/DDBJ databases">
        <title>Sphaerisporangium craniellae sp. nov., isolated from a marine sponge in the South China Sea.</title>
        <authorList>
            <person name="Li L."/>
        </authorList>
    </citation>
    <scope>NUCLEOTIDE SEQUENCE [LARGE SCALE GENOMIC DNA]</scope>
    <source>
        <strain evidence="2 3">LHW63015</strain>
    </source>
</reference>
<dbReference type="SUPFAM" id="SSF49695">
    <property type="entry name" value="gamma-Crystallin-like"/>
    <property type="match status" value="1"/>
</dbReference>
<protein>
    <submittedName>
        <fullName evidence="2">Uncharacterized protein</fullName>
    </submittedName>
</protein>
<dbReference type="Gene3D" id="2.60.20.30">
    <property type="match status" value="1"/>
</dbReference>
<keyword evidence="3" id="KW-1185">Reference proteome</keyword>
<accession>A0A366LN22</accession>
<name>A0A366LN22_9ACTN</name>
<dbReference type="InterPro" id="IPR015791">
    <property type="entry name" value="Antimic/Inh_G_crystallin-like"/>
</dbReference>
<evidence type="ECO:0000256" key="1">
    <source>
        <dbReference type="SAM" id="SignalP"/>
    </source>
</evidence>
<dbReference type="EMBL" id="QMEY01000024">
    <property type="protein sequence ID" value="RBQ15306.1"/>
    <property type="molecule type" value="Genomic_DNA"/>
</dbReference>
<keyword evidence="1" id="KW-0732">Signal</keyword>
<proteinExistence type="predicted"/>
<dbReference type="RefSeq" id="WP_113985355.1">
    <property type="nucleotide sequence ID" value="NZ_QMEY01000024.1"/>
</dbReference>
<dbReference type="AlphaFoldDB" id="A0A366LN22"/>
<evidence type="ECO:0000313" key="2">
    <source>
        <dbReference type="EMBL" id="RBQ15306.1"/>
    </source>
</evidence>
<dbReference type="Proteomes" id="UP000253303">
    <property type="component" value="Unassembled WGS sequence"/>
</dbReference>
<evidence type="ECO:0000313" key="3">
    <source>
        <dbReference type="Proteomes" id="UP000253303"/>
    </source>
</evidence>
<comment type="caution">
    <text evidence="2">The sequence shown here is derived from an EMBL/GenBank/DDBJ whole genome shotgun (WGS) entry which is preliminary data.</text>
</comment>
<dbReference type="InterPro" id="IPR011024">
    <property type="entry name" value="G_crystallin-like"/>
</dbReference>
<feature type="chain" id="PRO_5017075883" evidence="1">
    <location>
        <begin position="33"/>
        <end position="101"/>
    </location>
</feature>
<organism evidence="2 3">
    <name type="scientific">Spongiactinospora rosea</name>
    <dbReference type="NCBI Taxonomy" id="2248750"/>
    <lineage>
        <taxon>Bacteria</taxon>
        <taxon>Bacillati</taxon>
        <taxon>Actinomycetota</taxon>
        <taxon>Actinomycetes</taxon>
        <taxon>Streptosporangiales</taxon>
        <taxon>Streptosporangiaceae</taxon>
        <taxon>Spongiactinospora</taxon>
    </lineage>
</organism>
<feature type="signal peptide" evidence="1">
    <location>
        <begin position="1"/>
        <end position="32"/>
    </location>
</feature>
<gene>
    <name evidence="2" type="ORF">DP939_36300</name>
</gene>
<sequence length="101" mass="10578">MRATFRKILTSGAVAAALLLGVLVSPASPAFAINGVACPKDGGDFLYIGNGNGDQHCRANAGTVGMAAHGIYHVQSGDNNATIRYQHRLNSPVNSFYRTTT</sequence>